<comment type="caution">
    <text evidence="1">The sequence shown here is derived from an EMBL/GenBank/DDBJ whole genome shotgun (WGS) entry which is preliminary data.</text>
</comment>
<dbReference type="AlphaFoldDB" id="A0A2V3HPD5"/>
<gene>
    <name evidence="1" type="ORF">CXX69_06010</name>
</gene>
<accession>A0A2V3HPD5</accession>
<evidence type="ECO:0000313" key="1">
    <source>
        <dbReference type="EMBL" id="PXF20987.1"/>
    </source>
</evidence>
<name>A0A2V3HPD5_9ARCH</name>
<evidence type="ECO:0000313" key="2">
    <source>
        <dbReference type="Proteomes" id="UP000248161"/>
    </source>
</evidence>
<protein>
    <submittedName>
        <fullName evidence="1">Uncharacterized protein</fullName>
    </submittedName>
</protein>
<sequence>MALVLENHVIVRLIECNVPLIATFPGSVFVFVEFQPTTGQCGDFGILPPIGEEVIECRSEIVLVGI</sequence>
<dbReference type="Proteomes" id="UP000248161">
    <property type="component" value="Unassembled WGS sequence"/>
</dbReference>
<organism evidence="1 2">
    <name type="scientific">Candidatus Thalassarchaeum betae</name>
    <dbReference type="NCBI Taxonomy" id="2599289"/>
    <lineage>
        <taxon>Archaea</taxon>
        <taxon>Methanobacteriati</taxon>
        <taxon>Thermoplasmatota</taxon>
        <taxon>Candidatus Poseidoniia</taxon>
        <taxon>Candidatus Poseidoniales</taxon>
        <taxon>Candidatus Thalassarchaeaceae</taxon>
        <taxon>Candidatus Thalassarchaeum</taxon>
    </lineage>
</organism>
<proteinExistence type="predicted"/>
<dbReference type="EMBL" id="PSPG01000013">
    <property type="protein sequence ID" value="PXF20987.1"/>
    <property type="molecule type" value="Genomic_DNA"/>
</dbReference>
<reference evidence="1 2" key="1">
    <citation type="journal article" date="2015" name="Nat. Commun.">
        <title>Genomic and transcriptomic evidence for scavenging of diverse organic compounds by widespread deep-sea archaea.</title>
        <authorList>
            <person name="Li M."/>
            <person name="Baker B.J."/>
            <person name="Anantharaman K."/>
            <person name="Jain S."/>
            <person name="Breier J.A."/>
            <person name="Dick G.J."/>
        </authorList>
    </citation>
    <scope>NUCLEOTIDE SEQUENCE [LARGE SCALE GENOMIC DNA]</scope>
    <source>
        <strain evidence="1">Cayman_51_deep</strain>
    </source>
</reference>